<dbReference type="InterPro" id="IPR001810">
    <property type="entry name" value="F-box_dom"/>
</dbReference>
<protein>
    <recommendedName>
        <fullName evidence="1">F-box domain-containing protein</fullName>
    </recommendedName>
</protein>
<evidence type="ECO:0000313" key="3">
    <source>
        <dbReference type="Proteomes" id="UP000724874"/>
    </source>
</evidence>
<dbReference type="EMBL" id="JADNYJ010000139">
    <property type="protein sequence ID" value="KAF8880573.1"/>
    <property type="molecule type" value="Genomic_DNA"/>
</dbReference>
<dbReference type="Gene3D" id="1.20.1280.50">
    <property type="match status" value="1"/>
</dbReference>
<keyword evidence="3" id="KW-1185">Reference proteome</keyword>
<dbReference type="InterPro" id="IPR036047">
    <property type="entry name" value="F-box-like_dom_sf"/>
</dbReference>
<dbReference type="Pfam" id="PF12937">
    <property type="entry name" value="F-box-like"/>
    <property type="match status" value="1"/>
</dbReference>
<gene>
    <name evidence="2" type="ORF">CPB84DRAFT_1851806</name>
</gene>
<feature type="domain" description="F-box" evidence="1">
    <location>
        <begin position="27"/>
        <end position="74"/>
    </location>
</feature>
<sequence length="181" mass="20778">MDLESRSIFPFDINDSPASISLLSTDVLSLIFETHILTNTSQNEGLPLSKLMRASQVCHDWREITLNSPLLWGRCISLNHPILLREQWRKEILHRSGKAPLWIQGKMRLERITKCFFAIIKEEWERVQVLDVILDDSSDMWNGAWAAILLPSPMLQIFKLAMNFRLSPGVRLLSSPITPLS</sequence>
<comment type="caution">
    <text evidence="2">The sequence shown here is derived from an EMBL/GenBank/DDBJ whole genome shotgun (WGS) entry which is preliminary data.</text>
</comment>
<proteinExistence type="predicted"/>
<dbReference type="AlphaFoldDB" id="A0A9P5NDW9"/>
<evidence type="ECO:0000259" key="1">
    <source>
        <dbReference type="Pfam" id="PF12937"/>
    </source>
</evidence>
<name>A0A9P5NDW9_GYMJU</name>
<evidence type="ECO:0000313" key="2">
    <source>
        <dbReference type="EMBL" id="KAF8880573.1"/>
    </source>
</evidence>
<reference evidence="2" key="1">
    <citation type="submission" date="2020-11" db="EMBL/GenBank/DDBJ databases">
        <authorList>
            <consortium name="DOE Joint Genome Institute"/>
            <person name="Ahrendt S."/>
            <person name="Riley R."/>
            <person name="Andreopoulos W."/>
            <person name="LaButti K."/>
            <person name="Pangilinan J."/>
            <person name="Ruiz-duenas F.J."/>
            <person name="Barrasa J.M."/>
            <person name="Sanchez-Garcia M."/>
            <person name="Camarero S."/>
            <person name="Miyauchi S."/>
            <person name="Serrano A."/>
            <person name="Linde D."/>
            <person name="Babiker R."/>
            <person name="Drula E."/>
            <person name="Ayuso-Fernandez I."/>
            <person name="Pacheco R."/>
            <person name="Padilla G."/>
            <person name="Ferreira P."/>
            <person name="Barriuso J."/>
            <person name="Kellner H."/>
            <person name="Castanera R."/>
            <person name="Alfaro M."/>
            <person name="Ramirez L."/>
            <person name="Pisabarro A.G."/>
            <person name="Kuo A."/>
            <person name="Tritt A."/>
            <person name="Lipzen A."/>
            <person name="He G."/>
            <person name="Yan M."/>
            <person name="Ng V."/>
            <person name="Cullen D."/>
            <person name="Martin F."/>
            <person name="Rosso M.-N."/>
            <person name="Henrissat B."/>
            <person name="Hibbett D."/>
            <person name="Martinez A.T."/>
            <person name="Grigoriev I.V."/>
        </authorList>
    </citation>
    <scope>NUCLEOTIDE SEQUENCE</scope>
    <source>
        <strain evidence="2">AH 44721</strain>
    </source>
</reference>
<accession>A0A9P5NDW9</accession>
<dbReference type="SUPFAM" id="SSF81383">
    <property type="entry name" value="F-box domain"/>
    <property type="match status" value="1"/>
</dbReference>
<dbReference type="Proteomes" id="UP000724874">
    <property type="component" value="Unassembled WGS sequence"/>
</dbReference>
<dbReference type="OrthoDB" id="3156934at2759"/>
<organism evidence="2 3">
    <name type="scientific">Gymnopilus junonius</name>
    <name type="common">Spectacular rustgill mushroom</name>
    <name type="synonym">Gymnopilus spectabilis subsp. junonius</name>
    <dbReference type="NCBI Taxonomy" id="109634"/>
    <lineage>
        <taxon>Eukaryota</taxon>
        <taxon>Fungi</taxon>
        <taxon>Dikarya</taxon>
        <taxon>Basidiomycota</taxon>
        <taxon>Agaricomycotina</taxon>
        <taxon>Agaricomycetes</taxon>
        <taxon>Agaricomycetidae</taxon>
        <taxon>Agaricales</taxon>
        <taxon>Agaricineae</taxon>
        <taxon>Hymenogastraceae</taxon>
        <taxon>Gymnopilus</taxon>
    </lineage>
</organism>